<dbReference type="InterPro" id="IPR003439">
    <property type="entry name" value="ABC_transporter-like_ATP-bd"/>
</dbReference>
<dbReference type="Pfam" id="PF00005">
    <property type="entry name" value="ABC_tran"/>
    <property type="match status" value="2"/>
</dbReference>
<dbReference type="Proteomes" id="UP000245845">
    <property type="component" value="Unassembled WGS sequence"/>
</dbReference>
<dbReference type="RefSeq" id="WP_109730023.1">
    <property type="nucleotide sequence ID" value="NZ_BAAACK010000006.1"/>
</dbReference>
<evidence type="ECO:0000256" key="1">
    <source>
        <dbReference type="ARBA" id="ARBA00022448"/>
    </source>
</evidence>
<dbReference type="InterPro" id="IPR017871">
    <property type="entry name" value="ABC_transporter-like_CS"/>
</dbReference>
<dbReference type="Gene3D" id="3.40.50.300">
    <property type="entry name" value="P-loop containing nucleotide triphosphate hydrolases"/>
    <property type="match status" value="2"/>
</dbReference>
<dbReference type="OrthoDB" id="9771863at2"/>
<dbReference type="GO" id="GO:0005524">
    <property type="term" value="F:ATP binding"/>
    <property type="evidence" value="ECO:0007669"/>
    <property type="project" value="UniProtKB-KW"/>
</dbReference>
<evidence type="ECO:0000256" key="4">
    <source>
        <dbReference type="ARBA" id="ARBA00022840"/>
    </source>
</evidence>
<accession>A0A2Y9BCL1</accession>
<dbReference type="SUPFAM" id="SSF52540">
    <property type="entry name" value="P-loop containing nucleoside triphosphate hydrolases"/>
    <property type="match status" value="2"/>
</dbReference>
<keyword evidence="3" id="KW-0547">Nucleotide-binding</keyword>
<organism evidence="6 7">
    <name type="scientific">Faecalicatena orotica</name>
    <dbReference type="NCBI Taxonomy" id="1544"/>
    <lineage>
        <taxon>Bacteria</taxon>
        <taxon>Bacillati</taxon>
        <taxon>Bacillota</taxon>
        <taxon>Clostridia</taxon>
        <taxon>Lachnospirales</taxon>
        <taxon>Lachnospiraceae</taxon>
        <taxon>Faecalicatena</taxon>
    </lineage>
</organism>
<evidence type="ECO:0000256" key="3">
    <source>
        <dbReference type="ARBA" id="ARBA00022741"/>
    </source>
</evidence>
<dbReference type="InterPro" id="IPR027417">
    <property type="entry name" value="P-loop_NTPase"/>
</dbReference>
<keyword evidence="4 6" id="KW-0067">ATP-binding</keyword>
<protein>
    <submittedName>
        <fullName evidence="6">Ribose transport system ATP-binding protein</fullName>
    </submittedName>
</protein>
<dbReference type="PROSITE" id="PS50893">
    <property type="entry name" value="ABC_TRANSPORTER_2"/>
    <property type="match status" value="2"/>
</dbReference>
<evidence type="ECO:0000259" key="5">
    <source>
        <dbReference type="PROSITE" id="PS50893"/>
    </source>
</evidence>
<proteinExistence type="predicted"/>
<evidence type="ECO:0000313" key="6">
    <source>
        <dbReference type="EMBL" id="PWJ31306.1"/>
    </source>
</evidence>
<dbReference type="PANTHER" id="PTHR43790:SF9">
    <property type="entry name" value="GALACTOFURANOSE TRANSPORTER ATP-BINDING PROTEIN YTFR"/>
    <property type="match status" value="1"/>
</dbReference>
<feature type="domain" description="ABC transporter" evidence="5">
    <location>
        <begin position="252"/>
        <end position="490"/>
    </location>
</feature>
<keyword evidence="1" id="KW-0813">Transport</keyword>
<dbReference type="AlphaFoldDB" id="A0A2Y9BCL1"/>
<dbReference type="GO" id="GO:0016887">
    <property type="term" value="F:ATP hydrolysis activity"/>
    <property type="evidence" value="ECO:0007669"/>
    <property type="project" value="InterPro"/>
</dbReference>
<dbReference type="PROSITE" id="PS00211">
    <property type="entry name" value="ABC_TRANSPORTER_1"/>
    <property type="match status" value="1"/>
</dbReference>
<keyword evidence="2" id="KW-0677">Repeat</keyword>
<evidence type="ECO:0000256" key="2">
    <source>
        <dbReference type="ARBA" id="ARBA00022737"/>
    </source>
</evidence>
<name>A0A2Y9BCL1_9FIRM</name>
<dbReference type="CDD" id="cd03215">
    <property type="entry name" value="ABC_Carb_Monos_II"/>
    <property type="match status" value="1"/>
</dbReference>
<dbReference type="EMBL" id="QGDL01000002">
    <property type="protein sequence ID" value="PWJ31306.1"/>
    <property type="molecule type" value="Genomic_DNA"/>
</dbReference>
<reference evidence="6 7" key="1">
    <citation type="submission" date="2018-05" db="EMBL/GenBank/DDBJ databases">
        <title>The Hungate 1000. A catalogue of reference genomes from the rumen microbiome.</title>
        <authorList>
            <person name="Kelly W."/>
        </authorList>
    </citation>
    <scope>NUCLEOTIDE SEQUENCE [LARGE SCALE GENOMIC DNA]</scope>
    <source>
        <strain evidence="6 7">NLAE-zl-C242</strain>
    </source>
</reference>
<dbReference type="CDD" id="cd03216">
    <property type="entry name" value="ABC_Carb_Monos_I"/>
    <property type="match status" value="1"/>
</dbReference>
<dbReference type="SMART" id="SM00382">
    <property type="entry name" value="AAA"/>
    <property type="match status" value="2"/>
</dbReference>
<sequence length="506" mass="55732">MGLAFRDISKHYGAVVAIKQAQMEIEEGEVRAILGGNGSGKSTLAKVIGGLIGRDSGEILFQGKPIDFKSPKDAKKHHVIMTSQELSLFGNLTVEENICICDVPVKGKFTDRKKLKEEAVTILKRMHLESLLGKKVEELAANQQYMVELAKALVQKPKILIIDEITSALYREDVEIVDDIIRELKKTGCIVLFISHRMVELYAMCDSVTIMRNGETLGTYPMQEKTEDELLSLMVGRKIESYHGEGKHHQGTKRDVFIRAKHIPIPSYGTVESLEIGKGEIIGIAGLQGHGQTELIRALYGVSGEIELEIDGKAHKLHNAKQAVAQGFAFISGDRERDGTFQERNLSENIAAVQELVKHKKIGNAREILDSFHVRYDNPGELITSLSGGNQQKVVVGRWLCTKPRLLLVDDPTKGIDVKARGDLHEVFAELAKEGNAVIMISSDDDELVSITSMAETSRVIVMYEGKVSAVLEGDAINRENISAASMPVNTMPQEGEKKREAGAVE</sequence>
<comment type="caution">
    <text evidence="6">The sequence shown here is derived from an EMBL/GenBank/DDBJ whole genome shotgun (WGS) entry which is preliminary data.</text>
</comment>
<dbReference type="PANTHER" id="PTHR43790">
    <property type="entry name" value="CARBOHYDRATE TRANSPORT ATP-BINDING PROTEIN MG119-RELATED"/>
    <property type="match status" value="1"/>
</dbReference>
<dbReference type="InterPro" id="IPR003593">
    <property type="entry name" value="AAA+_ATPase"/>
</dbReference>
<keyword evidence="7" id="KW-1185">Reference proteome</keyword>
<feature type="domain" description="ABC transporter" evidence="5">
    <location>
        <begin position="3"/>
        <end position="238"/>
    </location>
</feature>
<gene>
    <name evidence="6" type="ORF">A8806_102162</name>
</gene>
<evidence type="ECO:0000313" key="7">
    <source>
        <dbReference type="Proteomes" id="UP000245845"/>
    </source>
</evidence>
<dbReference type="InterPro" id="IPR050107">
    <property type="entry name" value="ABC_carbohydrate_import_ATPase"/>
</dbReference>